<evidence type="ECO:0000256" key="1">
    <source>
        <dbReference type="SAM" id="MobiDB-lite"/>
    </source>
</evidence>
<dbReference type="Proteomes" id="UP000237966">
    <property type="component" value="Unassembled WGS sequence"/>
</dbReference>
<protein>
    <recommendedName>
        <fullName evidence="4">FHA domain-containing protein</fullName>
    </recommendedName>
</protein>
<gene>
    <name evidence="2" type="ORF">C5C51_07675</name>
</gene>
<proteinExistence type="predicted"/>
<dbReference type="SUPFAM" id="SSF49879">
    <property type="entry name" value="SMAD/FHA domain"/>
    <property type="match status" value="1"/>
</dbReference>
<evidence type="ECO:0000313" key="2">
    <source>
        <dbReference type="EMBL" id="PPI14441.1"/>
    </source>
</evidence>
<comment type="caution">
    <text evidence="2">The sequence shown here is derived from an EMBL/GenBank/DDBJ whole genome shotgun (WGS) entry which is preliminary data.</text>
</comment>
<dbReference type="Gene3D" id="2.60.200.20">
    <property type="match status" value="1"/>
</dbReference>
<feature type="region of interest" description="Disordered" evidence="1">
    <location>
        <begin position="1"/>
        <end position="25"/>
    </location>
</feature>
<evidence type="ECO:0000313" key="3">
    <source>
        <dbReference type="Proteomes" id="UP000237966"/>
    </source>
</evidence>
<dbReference type="AlphaFoldDB" id="A0A2S5Y606"/>
<dbReference type="EMBL" id="PSWU01000012">
    <property type="protein sequence ID" value="PPI14441.1"/>
    <property type="molecule type" value="Genomic_DNA"/>
</dbReference>
<reference evidence="2 3" key="1">
    <citation type="submission" date="2018-02" db="EMBL/GenBank/DDBJ databases">
        <title>Bacteriophage NCPPB3778 and a type I-E CRISPR drive the evolution of the US Biological Select Agent, Rathayibacter toxicus.</title>
        <authorList>
            <person name="Davis E.W.II."/>
            <person name="Tabima J.F."/>
            <person name="Weisberg A.J."/>
            <person name="Lopes L.D."/>
            <person name="Wiseman M.S."/>
            <person name="Wiseman M.S."/>
            <person name="Pupko T."/>
            <person name="Belcher M.S."/>
            <person name="Sechler A.J."/>
            <person name="Tancos M.A."/>
            <person name="Schroeder B.K."/>
            <person name="Murray T.D."/>
            <person name="Luster D.G."/>
            <person name="Schneider W.L."/>
            <person name="Rogers E."/>
            <person name="Andreote F.D."/>
            <person name="Grunwald N.J."/>
            <person name="Putnam M.L."/>
            <person name="Chang J.H."/>
        </authorList>
    </citation>
    <scope>NUCLEOTIDE SEQUENCE [LARGE SCALE GENOMIC DNA]</scope>
    <source>
        <strain evidence="2 3">FH99</strain>
    </source>
</reference>
<dbReference type="InterPro" id="IPR008984">
    <property type="entry name" value="SMAD_FHA_dom_sf"/>
</dbReference>
<feature type="compositionally biased region" description="Polar residues" evidence="1">
    <location>
        <begin position="1"/>
        <end position="10"/>
    </location>
</feature>
<dbReference type="GeneID" id="93666783"/>
<sequence>MTSHSTSGVARSTAPADTSVLDPSRRTWLPGLSPGRHRLSPGVPIAASVAGAVQLSFVSGQRAIVTGNGLIGRQPLPDPGESFRHLLTVTDAARSLSKTHLEFGFDEEGLWVRDRWSANGSILVVPAQAPLPLEAGRRYRAKVGSLLVLSTTEIMVESVDHVTSGLAGGALPQRLKGDDSEDSRLG</sequence>
<dbReference type="RefSeq" id="WP_051210154.1">
    <property type="nucleotide sequence ID" value="NZ_CP010848.1"/>
</dbReference>
<evidence type="ECO:0008006" key="4">
    <source>
        <dbReference type="Google" id="ProtNLM"/>
    </source>
</evidence>
<accession>A0A2S5Y606</accession>
<organism evidence="2 3">
    <name type="scientific">Rathayibacter toxicus</name>
    <dbReference type="NCBI Taxonomy" id="145458"/>
    <lineage>
        <taxon>Bacteria</taxon>
        <taxon>Bacillati</taxon>
        <taxon>Actinomycetota</taxon>
        <taxon>Actinomycetes</taxon>
        <taxon>Micrococcales</taxon>
        <taxon>Microbacteriaceae</taxon>
        <taxon>Rathayibacter</taxon>
    </lineage>
</organism>
<name>A0A2S5Y606_9MICO</name>
<dbReference type="OrthoDB" id="3254248at2"/>